<dbReference type="Pfam" id="PF08795">
    <property type="entry name" value="DUF1796"/>
    <property type="match status" value="1"/>
</dbReference>
<protein>
    <submittedName>
        <fullName evidence="1">Putative papain-like cysteine peptidase DUF1796</fullName>
    </submittedName>
</protein>
<comment type="caution">
    <text evidence="1">The sequence shown here is derived from an EMBL/GenBank/DDBJ whole genome shotgun (WGS) entry which is preliminary data.</text>
</comment>
<evidence type="ECO:0000313" key="1">
    <source>
        <dbReference type="EMBL" id="RED38206.1"/>
    </source>
</evidence>
<dbReference type="AlphaFoldDB" id="A0A3D9GR11"/>
<organism evidence="1 2">
    <name type="scientific">Winogradskyella eximia</name>
    <dbReference type="NCBI Taxonomy" id="262006"/>
    <lineage>
        <taxon>Bacteria</taxon>
        <taxon>Pseudomonadati</taxon>
        <taxon>Bacteroidota</taxon>
        <taxon>Flavobacteriia</taxon>
        <taxon>Flavobacteriales</taxon>
        <taxon>Flavobacteriaceae</taxon>
        <taxon>Winogradskyella</taxon>
    </lineage>
</organism>
<dbReference type="InterPro" id="IPR014903">
    <property type="entry name" value="DUF1796"/>
</dbReference>
<accession>A0A3D9GR11</accession>
<keyword evidence="2" id="KW-1185">Reference proteome</keyword>
<proteinExistence type="predicted"/>
<evidence type="ECO:0000313" key="2">
    <source>
        <dbReference type="Proteomes" id="UP000256980"/>
    </source>
</evidence>
<gene>
    <name evidence="1" type="ORF">DFQ10_11127</name>
</gene>
<sequence>MTSSTSYISIGENCLTDNILDRHSLKSFSTPYSHGRSNLDYAIKLESEGYKNLLSLKYLYHDHVGETKVVRNKYYSESENIYLELHQNGFEFTHHDVINNDAHKNSYERKALRMSSLNKRKKLKFLYHYRDNANKDLNKIIKKASEFLAYYQKRNIKCEFILFTQDIISNEADRSIIKVHDANNIRGYVFKALNIWGGDDPDLLWARTDDDLIRKMIKEIK</sequence>
<dbReference type="EMBL" id="QRDV01000011">
    <property type="protein sequence ID" value="RED38206.1"/>
    <property type="molecule type" value="Genomic_DNA"/>
</dbReference>
<name>A0A3D9GR11_9FLAO</name>
<dbReference type="Proteomes" id="UP000256980">
    <property type="component" value="Unassembled WGS sequence"/>
</dbReference>
<reference evidence="1 2" key="1">
    <citation type="submission" date="2018-07" db="EMBL/GenBank/DDBJ databases">
        <title>Genomic Encyclopedia of Type Strains, Phase III (KMG-III): the genomes of soil and plant-associated and newly described type strains.</title>
        <authorList>
            <person name="Whitman W."/>
        </authorList>
    </citation>
    <scope>NUCLEOTIDE SEQUENCE [LARGE SCALE GENOMIC DNA]</scope>
    <source>
        <strain evidence="1 2">CECT 7946</strain>
    </source>
</reference>